<keyword evidence="1" id="KW-1185">Reference proteome</keyword>
<proteinExistence type="predicted"/>
<protein>
    <submittedName>
        <fullName evidence="2">SWIM-type domain-containing protein</fullName>
    </submittedName>
</protein>
<accession>A0A0M3IAN8</accession>
<dbReference type="Proteomes" id="UP000036681">
    <property type="component" value="Unplaced"/>
</dbReference>
<evidence type="ECO:0000313" key="1">
    <source>
        <dbReference type="Proteomes" id="UP000036681"/>
    </source>
</evidence>
<reference evidence="2" key="1">
    <citation type="submission" date="2017-02" db="UniProtKB">
        <authorList>
            <consortium name="WormBaseParasite"/>
        </authorList>
    </citation>
    <scope>IDENTIFICATION</scope>
</reference>
<dbReference type="AlphaFoldDB" id="A0A0M3IAN8"/>
<name>A0A0M3IAN8_ASCLU</name>
<evidence type="ECO:0000313" key="2">
    <source>
        <dbReference type="WBParaSite" id="ALUE_0001466801-mRNA-1"/>
    </source>
</evidence>
<organism evidence="1 2">
    <name type="scientific">Ascaris lumbricoides</name>
    <name type="common">Giant roundworm</name>
    <dbReference type="NCBI Taxonomy" id="6252"/>
    <lineage>
        <taxon>Eukaryota</taxon>
        <taxon>Metazoa</taxon>
        <taxon>Ecdysozoa</taxon>
        <taxon>Nematoda</taxon>
        <taxon>Chromadorea</taxon>
        <taxon>Rhabditida</taxon>
        <taxon>Spirurina</taxon>
        <taxon>Ascaridomorpha</taxon>
        <taxon>Ascaridoidea</taxon>
        <taxon>Ascarididae</taxon>
        <taxon>Ascaris</taxon>
    </lineage>
</organism>
<dbReference type="WBParaSite" id="ALUE_0001466801-mRNA-1">
    <property type="protein sequence ID" value="ALUE_0001466801-mRNA-1"/>
    <property type="gene ID" value="ALUE_0001466801"/>
</dbReference>
<sequence length="88" mass="10567">MADHIQHRTCYYHAAQKPRQQTRQKIRNNFLPLIEPNVKLAKSHYRIPINVLRRVLVSNVTLIFSEKANEEYEWCNLHKELGFRCLHV</sequence>